<feature type="domain" description="Helicase ATP-binding" evidence="15">
    <location>
        <begin position="88"/>
        <end position="239"/>
    </location>
</feature>
<dbReference type="NCBIfam" id="TIGR04397">
    <property type="entry name" value="SecA2_Bac_anthr"/>
    <property type="match status" value="1"/>
</dbReference>
<keyword evidence="19" id="KW-1185">Reference proteome</keyword>
<dbReference type="CDD" id="cd17928">
    <property type="entry name" value="DEXDc_SecA"/>
    <property type="match status" value="1"/>
</dbReference>
<feature type="binding site" evidence="12">
    <location>
        <position position="493"/>
    </location>
    <ligand>
        <name>ATP</name>
        <dbReference type="ChEBI" id="CHEBI:30616"/>
    </ligand>
</feature>
<evidence type="ECO:0000256" key="2">
    <source>
        <dbReference type="ARBA" id="ARBA00007650"/>
    </source>
</evidence>
<evidence type="ECO:0000256" key="1">
    <source>
        <dbReference type="ARBA" id="ARBA00004170"/>
    </source>
</evidence>
<gene>
    <name evidence="18" type="primary">secA2</name>
    <name evidence="12" type="synonym">secA</name>
    <name evidence="18" type="ORF">P4T90_15025</name>
</gene>
<feature type="binding site" evidence="12">
    <location>
        <position position="86"/>
    </location>
    <ligand>
        <name>ATP</name>
        <dbReference type="ChEBI" id="CHEBI:30616"/>
    </ligand>
</feature>
<dbReference type="InterPro" id="IPR030908">
    <property type="entry name" value="SecA2_Bac_anthr"/>
</dbReference>
<keyword evidence="4 12" id="KW-1003">Cell membrane</keyword>
<feature type="domain" description="SecA family profile" evidence="17">
    <location>
        <begin position="2"/>
        <end position="571"/>
    </location>
</feature>
<dbReference type="Proteomes" id="UP001341444">
    <property type="component" value="Unassembled WGS sequence"/>
</dbReference>
<dbReference type="InterPro" id="IPR014018">
    <property type="entry name" value="SecA_motor_DEAD"/>
</dbReference>
<dbReference type="InterPro" id="IPR027417">
    <property type="entry name" value="P-loop_NTPase"/>
</dbReference>
<dbReference type="EMBL" id="JARMAB010000022">
    <property type="protein sequence ID" value="MED1204359.1"/>
    <property type="molecule type" value="Genomic_DNA"/>
</dbReference>
<comment type="caution">
    <text evidence="18">The sequence shown here is derived from an EMBL/GenBank/DDBJ whole genome shotgun (WGS) entry which is preliminary data.</text>
</comment>
<dbReference type="SMART" id="SM00957">
    <property type="entry name" value="SecA_DEAD"/>
    <property type="match status" value="1"/>
</dbReference>
<dbReference type="PANTHER" id="PTHR30612">
    <property type="entry name" value="SECA INNER MEMBRANE COMPONENT OF SEC PROTEIN SECRETION SYSTEM"/>
    <property type="match status" value="1"/>
</dbReference>
<evidence type="ECO:0000256" key="3">
    <source>
        <dbReference type="ARBA" id="ARBA00022448"/>
    </source>
</evidence>
<dbReference type="Gene3D" id="3.40.50.300">
    <property type="entry name" value="P-loop containing nucleotide triphosphate hydrolases"/>
    <property type="match status" value="2"/>
</dbReference>
<sequence>MITYIKKSLGTPQERTLKKYQKAVDEINALESEYSGLKDNELHQQTFLLKEELKNGATIDEIKTRAFALVREAAKRVLGMRHYDVQLIGGLCLLEGNISEMPTGEGKTLVASLPSYLRALEGKGVHVITVNEYLAKRDKEITGQILEFLGLTVGLNLADMSPEEKQAAYQADVTYGIGTEFGFDYLRDHMVYDPSQRVQRPYHFAIIDEIDSVLIDEAKTPLIIAAKTELNSQLFFICSQIIKGFIQDKDYTFDVETKAVNFTDEGITKIEKAFSIDNLYDLTHQSLYHYLIQSLRAQVIFRRDVDYIIREGKIELIDAFTGRILEGRSLSDGLHQAIEAKEGLEMTDENRTQATVTIQNYFRMYPMLSGMTGTAKTEEKEFQKVYGINVIQIPTNRPRIRVDMEDIVFEKASQKYKALTAEVVKRHQTGQPILIGTTSIEQSETVAEYLDKAGLSYQLLNAKSAEREAQLISVAGQKNQITIATNMAGRGTDILLGEGVAELGGLHVVGTERHESRRVDNQLKGRAGRQGDPGSSQFFISIEDEVIQRFAPDLLEKFQKGLKPNEDGVVQNKNVHEFVDRVQNICEGSNFSTREYTLKLDDVVNEQRNVIYSLRNRVLDAEDPFDFIKDMFTHLSAHYLESLTNEPGRLDEIAEKLQEVALTEIAGLQEAEETDEFIDILKPAMDETVKIIEEIHNQEPSSFLAFKGVLLNAIDQQWIQHLEAMTRLKEGIGLRGYSQEDPIRLYQKDGLEVFTYTYTAIEAEVCQSVTEAIKRGAAEVHSDIEIEIEEG</sequence>
<keyword evidence="14" id="KW-0175">Coiled coil</keyword>
<comment type="function">
    <text evidence="12">Part of the Sec protein translocase complex. Interacts with the SecYEG preprotein conducting channel. Has a central role in coupling the hydrolysis of ATP to the transfer of proteins into and across the cell membrane, serving as an ATP-driven molecular motor driving the stepwise translocation of polypeptide chains across the membrane.</text>
</comment>
<dbReference type="PROSITE" id="PS51196">
    <property type="entry name" value="SECA_MOTOR_DEAD"/>
    <property type="match status" value="1"/>
</dbReference>
<dbReference type="NCBIfam" id="NF006630">
    <property type="entry name" value="PRK09200.1"/>
    <property type="match status" value="1"/>
</dbReference>
<dbReference type="InterPro" id="IPR044722">
    <property type="entry name" value="SecA_SF2_C"/>
</dbReference>
<evidence type="ECO:0000256" key="10">
    <source>
        <dbReference type="ARBA" id="ARBA00023010"/>
    </source>
</evidence>
<name>A0ABU6MJ61_9BACI</name>
<evidence type="ECO:0000256" key="12">
    <source>
        <dbReference type="HAMAP-Rule" id="MF_01382"/>
    </source>
</evidence>
<keyword evidence="3 12" id="KW-0813">Transport</keyword>
<dbReference type="Pfam" id="PF01043">
    <property type="entry name" value="SecA_PP_bind"/>
    <property type="match status" value="1"/>
</dbReference>
<dbReference type="SUPFAM" id="SSF81886">
    <property type="entry name" value="Helical scaffold and wing domains of SecA"/>
    <property type="match status" value="1"/>
</dbReference>
<comment type="subunit">
    <text evidence="12">Monomer and homodimer. Part of the essential Sec protein translocation apparatus which comprises SecA, SecYEG and auxiliary proteins SecDF. Other proteins may also be involved.</text>
</comment>
<comment type="subcellular location">
    <subcellularLocation>
        <location evidence="12">Cell membrane</location>
        <topology evidence="12">Peripheral membrane protein</topology>
        <orientation evidence="12">Cytoplasmic side</orientation>
    </subcellularLocation>
    <subcellularLocation>
        <location evidence="12">Cytoplasm</location>
    </subcellularLocation>
    <subcellularLocation>
        <location evidence="1">Membrane</location>
        <topology evidence="1">Peripheral membrane protein</topology>
    </subcellularLocation>
    <text evidence="12">Distribution is 50-50.</text>
</comment>
<dbReference type="InterPro" id="IPR036266">
    <property type="entry name" value="SecA_Wing/Scaffold_sf"/>
</dbReference>
<keyword evidence="7 12" id="KW-0067">ATP-binding</keyword>
<dbReference type="InterPro" id="IPR014001">
    <property type="entry name" value="Helicase_ATP-bd"/>
</dbReference>
<dbReference type="NCBIfam" id="TIGR00963">
    <property type="entry name" value="secA"/>
    <property type="match status" value="1"/>
</dbReference>
<dbReference type="InterPro" id="IPR001650">
    <property type="entry name" value="Helicase_C-like"/>
</dbReference>
<dbReference type="HAMAP" id="MF_01382">
    <property type="entry name" value="SecA"/>
    <property type="match status" value="1"/>
</dbReference>
<evidence type="ECO:0000313" key="19">
    <source>
        <dbReference type="Proteomes" id="UP001341444"/>
    </source>
</evidence>
<evidence type="ECO:0000259" key="16">
    <source>
        <dbReference type="PROSITE" id="PS51194"/>
    </source>
</evidence>
<feature type="coiled-coil region" evidence="14">
    <location>
        <begin position="13"/>
        <end position="40"/>
    </location>
</feature>
<dbReference type="InterPro" id="IPR000185">
    <property type="entry name" value="SecA"/>
</dbReference>
<reference evidence="18 19" key="1">
    <citation type="submission" date="2023-03" db="EMBL/GenBank/DDBJ databases">
        <title>Bacillus Genome Sequencing.</title>
        <authorList>
            <person name="Dunlap C."/>
        </authorList>
    </citation>
    <scope>NUCLEOTIDE SEQUENCE [LARGE SCALE GENOMIC DNA]</scope>
    <source>
        <strain evidence="18 19">B-23453</strain>
    </source>
</reference>
<keyword evidence="11 12" id="KW-0472">Membrane</keyword>
<keyword evidence="5 12" id="KW-0963">Cytoplasm</keyword>
<feature type="domain" description="Helicase C-terminal" evidence="16">
    <location>
        <begin position="411"/>
        <end position="576"/>
    </location>
</feature>
<dbReference type="Pfam" id="PF07516">
    <property type="entry name" value="SecA_SW"/>
    <property type="match status" value="1"/>
</dbReference>
<dbReference type="InterPro" id="IPR020937">
    <property type="entry name" value="SecA_CS"/>
</dbReference>
<keyword evidence="10 12" id="KW-0811">Translocation</keyword>
<dbReference type="InterPro" id="IPR036670">
    <property type="entry name" value="SecA_X-link_sf"/>
</dbReference>
<dbReference type="InterPro" id="IPR011116">
    <property type="entry name" value="SecA_Wing/Scaffold"/>
</dbReference>
<feature type="binding site" evidence="12">
    <location>
        <begin position="104"/>
        <end position="108"/>
    </location>
    <ligand>
        <name>ATP</name>
        <dbReference type="ChEBI" id="CHEBI:30616"/>
    </ligand>
</feature>
<organism evidence="18 19">
    <name type="scientific">Heyndrickxia acidicola</name>
    <dbReference type="NCBI Taxonomy" id="209389"/>
    <lineage>
        <taxon>Bacteria</taxon>
        <taxon>Bacillati</taxon>
        <taxon>Bacillota</taxon>
        <taxon>Bacilli</taxon>
        <taxon>Bacillales</taxon>
        <taxon>Bacillaceae</taxon>
        <taxon>Heyndrickxia</taxon>
    </lineage>
</organism>
<dbReference type="Gene3D" id="1.10.3060.10">
    <property type="entry name" value="Helical scaffold and wing domains of SecA"/>
    <property type="match status" value="1"/>
</dbReference>
<keyword evidence="9 12" id="KW-1278">Translocase</keyword>
<dbReference type="CDD" id="cd18803">
    <property type="entry name" value="SF2_C_secA"/>
    <property type="match status" value="1"/>
</dbReference>
<dbReference type="Gene3D" id="3.90.1440.10">
    <property type="entry name" value="SecA, preprotein cross-linking domain"/>
    <property type="match status" value="1"/>
</dbReference>
<comment type="similarity">
    <text evidence="2 12 13">Belongs to the SecA family.</text>
</comment>
<dbReference type="SUPFAM" id="SSF52540">
    <property type="entry name" value="P-loop containing nucleoside triphosphate hydrolases"/>
    <property type="match status" value="2"/>
</dbReference>
<dbReference type="InterPro" id="IPR011115">
    <property type="entry name" value="SecA_DEAD"/>
</dbReference>
<accession>A0ABU6MJ61</accession>
<dbReference type="EC" id="7.4.2.8" evidence="12"/>
<evidence type="ECO:0000256" key="14">
    <source>
        <dbReference type="SAM" id="Coils"/>
    </source>
</evidence>
<dbReference type="RefSeq" id="WP_066269424.1">
    <property type="nucleotide sequence ID" value="NZ_JARMAB010000022.1"/>
</dbReference>
<evidence type="ECO:0000256" key="11">
    <source>
        <dbReference type="ARBA" id="ARBA00023136"/>
    </source>
</evidence>
<proteinExistence type="inferred from homology"/>
<keyword evidence="6 12" id="KW-0547">Nucleotide-binding</keyword>
<evidence type="ECO:0000259" key="15">
    <source>
        <dbReference type="PROSITE" id="PS51192"/>
    </source>
</evidence>
<evidence type="ECO:0000259" key="17">
    <source>
        <dbReference type="PROSITE" id="PS51196"/>
    </source>
</evidence>
<dbReference type="PROSITE" id="PS51194">
    <property type="entry name" value="HELICASE_CTER"/>
    <property type="match status" value="1"/>
</dbReference>
<dbReference type="InterPro" id="IPR011130">
    <property type="entry name" value="SecA_preprotein_X-link_dom"/>
</dbReference>
<keyword evidence="8 12" id="KW-0653">Protein transport</keyword>
<dbReference type="SMART" id="SM00490">
    <property type="entry name" value="HELICc"/>
    <property type="match status" value="1"/>
</dbReference>
<evidence type="ECO:0000256" key="5">
    <source>
        <dbReference type="ARBA" id="ARBA00022490"/>
    </source>
</evidence>
<dbReference type="SMART" id="SM00958">
    <property type="entry name" value="SecA_PP_bind"/>
    <property type="match status" value="1"/>
</dbReference>
<comment type="catalytic activity">
    <reaction evidence="12">
        <text>ATP + H2O + cellular proteinSide 1 = ADP + phosphate + cellular proteinSide 2.</text>
        <dbReference type="EC" id="7.4.2.8"/>
    </reaction>
</comment>
<protein>
    <recommendedName>
        <fullName evidence="12 13">Protein translocase subunit SecA</fullName>
        <ecNumber evidence="12">7.4.2.8</ecNumber>
    </recommendedName>
</protein>
<dbReference type="Pfam" id="PF21090">
    <property type="entry name" value="P-loop_SecA"/>
    <property type="match status" value="2"/>
</dbReference>
<evidence type="ECO:0000256" key="4">
    <source>
        <dbReference type="ARBA" id="ARBA00022475"/>
    </source>
</evidence>
<dbReference type="PANTHER" id="PTHR30612:SF0">
    <property type="entry name" value="CHLOROPLAST PROTEIN-TRANSPORTING ATPASE"/>
    <property type="match status" value="1"/>
</dbReference>
<evidence type="ECO:0000256" key="7">
    <source>
        <dbReference type="ARBA" id="ARBA00022840"/>
    </source>
</evidence>
<dbReference type="Pfam" id="PF07517">
    <property type="entry name" value="SecA_DEAD"/>
    <property type="match status" value="1"/>
</dbReference>
<evidence type="ECO:0000256" key="9">
    <source>
        <dbReference type="ARBA" id="ARBA00022967"/>
    </source>
</evidence>
<dbReference type="PROSITE" id="PS51192">
    <property type="entry name" value="HELICASE_ATP_BIND_1"/>
    <property type="match status" value="1"/>
</dbReference>
<dbReference type="SUPFAM" id="SSF81767">
    <property type="entry name" value="Pre-protein crosslinking domain of SecA"/>
    <property type="match status" value="1"/>
</dbReference>
<dbReference type="PRINTS" id="PR00906">
    <property type="entry name" value="SECA"/>
</dbReference>
<evidence type="ECO:0000313" key="18">
    <source>
        <dbReference type="EMBL" id="MED1204359.1"/>
    </source>
</evidence>
<dbReference type="PROSITE" id="PS01312">
    <property type="entry name" value="SECA"/>
    <property type="match status" value="1"/>
</dbReference>
<evidence type="ECO:0000256" key="8">
    <source>
        <dbReference type="ARBA" id="ARBA00022927"/>
    </source>
</evidence>
<evidence type="ECO:0000256" key="6">
    <source>
        <dbReference type="ARBA" id="ARBA00022741"/>
    </source>
</evidence>
<evidence type="ECO:0000256" key="13">
    <source>
        <dbReference type="RuleBase" id="RU003874"/>
    </source>
</evidence>